<proteinExistence type="inferred from homology"/>
<name>A0A1W2A5S2_9FIRM</name>
<dbReference type="EMBL" id="FWXI01000005">
    <property type="protein sequence ID" value="SMC55822.1"/>
    <property type="molecule type" value="Genomic_DNA"/>
</dbReference>
<keyword evidence="4 6" id="KW-1133">Transmembrane helix</keyword>
<organism evidence="8 9">
    <name type="scientific">Sporomusa malonica</name>
    <dbReference type="NCBI Taxonomy" id="112901"/>
    <lineage>
        <taxon>Bacteria</taxon>
        <taxon>Bacillati</taxon>
        <taxon>Bacillota</taxon>
        <taxon>Negativicutes</taxon>
        <taxon>Selenomonadales</taxon>
        <taxon>Sporomusaceae</taxon>
        <taxon>Sporomusa</taxon>
    </lineage>
</organism>
<keyword evidence="5 6" id="KW-0472">Membrane</keyword>
<accession>A0A1W2A5S2</accession>
<evidence type="ECO:0000256" key="5">
    <source>
        <dbReference type="ARBA" id="ARBA00023136"/>
    </source>
</evidence>
<dbReference type="InterPro" id="IPR015414">
    <property type="entry name" value="TMEM64"/>
</dbReference>
<comment type="similarity">
    <text evidence="6">Belongs to the TVP38/TMEM64 family.</text>
</comment>
<dbReference type="AlphaFoldDB" id="A0A1W2A5S2"/>
<dbReference type="PANTHER" id="PTHR12677:SF59">
    <property type="entry name" value="GOLGI APPARATUS MEMBRANE PROTEIN TVP38-RELATED"/>
    <property type="match status" value="1"/>
</dbReference>
<gene>
    <name evidence="8" type="ORF">SAMN04488500_10548</name>
</gene>
<dbReference type="OrthoDB" id="3034435at2"/>
<dbReference type="GO" id="GO:0005886">
    <property type="term" value="C:plasma membrane"/>
    <property type="evidence" value="ECO:0007669"/>
    <property type="project" value="UniProtKB-SubCell"/>
</dbReference>
<dbReference type="Pfam" id="PF09335">
    <property type="entry name" value="VTT_dom"/>
    <property type="match status" value="1"/>
</dbReference>
<feature type="domain" description="VTT" evidence="7">
    <location>
        <begin position="68"/>
        <end position="186"/>
    </location>
</feature>
<reference evidence="8 9" key="1">
    <citation type="submission" date="2017-04" db="EMBL/GenBank/DDBJ databases">
        <authorList>
            <person name="Afonso C.L."/>
            <person name="Miller P.J."/>
            <person name="Scott M.A."/>
            <person name="Spackman E."/>
            <person name="Goraichik I."/>
            <person name="Dimitrov K.M."/>
            <person name="Suarez D.L."/>
            <person name="Swayne D.E."/>
        </authorList>
    </citation>
    <scope>NUCLEOTIDE SEQUENCE [LARGE SCALE GENOMIC DNA]</scope>
    <source>
        <strain evidence="8 9">DSM 5090</strain>
    </source>
</reference>
<evidence type="ECO:0000256" key="3">
    <source>
        <dbReference type="ARBA" id="ARBA00022692"/>
    </source>
</evidence>
<evidence type="ECO:0000256" key="4">
    <source>
        <dbReference type="ARBA" id="ARBA00022989"/>
    </source>
</evidence>
<feature type="transmembrane region" description="Helical" evidence="6">
    <location>
        <begin position="166"/>
        <end position="184"/>
    </location>
</feature>
<sequence length="221" mass="24822">MNKLFGWLAILAIIVLTYMWQPEFFHHAYGIIEKGDIAALAEYLRSFGPSAVLITLVLFVVMTFTIVFPFMILSGAAGIVFGLFWGTIISWTGEIIGALAMFIFARYFFRTSVEGWIKKSPYLKQVDDYSAANGFKALLIARLLPLAPSGIITAVAAISRISFRDFFWATTIGKLPPVVIKVLLGHDIVFASENMSRLIIIILIVVGVYLALWWYKKKNRD</sequence>
<dbReference type="Proteomes" id="UP000192738">
    <property type="component" value="Unassembled WGS sequence"/>
</dbReference>
<keyword evidence="3 6" id="KW-0812">Transmembrane</keyword>
<evidence type="ECO:0000313" key="9">
    <source>
        <dbReference type="Proteomes" id="UP000192738"/>
    </source>
</evidence>
<dbReference type="STRING" id="112901.SAMN04488500_10548"/>
<keyword evidence="9" id="KW-1185">Reference proteome</keyword>
<comment type="subcellular location">
    <subcellularLocation>
        <location evidence="1 6">Cell membrane</location>
        <topology evidence="1 6">Multi-pass membrane protein</topology>
    </subcellularLocation>
</comment>
<feature type="transmembrane region" description="Helical" evidence="6">
    <location>
        <begin position="80"/>
        <end position="109"/>
    </location>
</feature>
<evidence type="ECO:0000256" key="6">
    <source>
        <dbReference type="RuleBase" id="RU366058"/>
    </source>
</evidence>
<dbReference type="RefSeq" id="WP_084574989.1">
    <property type="nucleotide sequence ID" value="NZ_CP155572.1"/>
</dbReference>
<dbReference type="PANTHER" id="PTHR12677">
    <property type="entry name" value="GOLGI APPARATUS MEMBRANE PROTEIN TVP38-RELATED"/>
    <property type="match status" value="1"/>
</dbReference>
<feature type="transmembrane region" description="Helical" evidence="6">
    <location>
        <begin position="51"/>
        <end position="73"/>
    </location>
</feature>
<evidence type="ECO:0000256" key="1">
    <source>
        <dbReference type="ARBA" id="ARBA00004651"/>
    </source>
</evidence>
<feature type="transmembrane region" description="Helical" evidence="6">
    <location>
        <begin position="196"/>
        <end position="215"/>
    </location>
</feature>
<evidence type="ECO:0000313" key="8">
    <source>
        <dbReference type="EMBL" id="SMC55822.1"/>
    </source>
</evidence>
<feature type="transmembrane region" description="Helical" evidence="6">
    <location>
        <begin position="139"/>
        <end position="159"/>
    </location>
</feature>
<protein>
    <recommendedName>
        <fullName evidence="6">TVP38/TMEM64 family membrane protein</fullName>
    </recommendedName>
</protein>
<evidence type="ECO:0000256" key="2">
    <source>
        <dbReference type="ARBA" id="ARBA00022475"/>
    </source>
</evidence>
<evidence type="ECO:0000259" key="7">
    <source>
        <dbReference type="Pfam" id="PF09335"/>
    </source>
</evidence>
<keyword evidence="2 6" id="KW-1003">Cell membrane</keyword>
<dbReference type="InterPro" id="IPR032816">
    <property type="entry name" value="VTT_dom"/>
</dbReference>